<feature type="signal peptide" evidence="10">
    <location>
        <begin position="1"/>
        <end position="20"/>
    </location>
</feature>
<keyword evidence="12" id="KW-1185">Reference proteome</keyword>
<dbReference type="GO" id="GO:0016705">
    <property type="term" value="F:oxidoreductase activity, acting on paired donors, with incorporation or reduction of molecular oxygen"/>
    <property type="evidence" value="ECO:0007669"/>
    <property type="project" value="InterPro"/>
</dbReference>
<keyword evidence="10" id="KW-0732">Signal</keyword>
<dbReference type="InterPro" id="IPR036396">
    <property type="entry name" value="Cyt_P450_sf"/>
</dbReference>
<evidence type="ECO:0000313" key="11">
    <source>
        <dbReference type="EMBL" id="TCD66398.1"/>
    </source>
</evidence>
<dbReference type="Proteomes" id="UP000292702">
    <property type="component" value="Unassembled WGS sequence"/>
</dbReference>
<name>A0A4R0RRD4_9APHY</name>
<comment type="pathway">
    <text evidence="2">Secondary metabolite biosynthesis.</text>
</comment>
<evidence type="ECO:0000256" key="9">
    <source>
        <dbReference type="PIRSR" id="PIRSR602401-1"/>
    </source>
</evidence>
<evidence type="ECO:0000256" key="3">
    <source>
        <dbReference type="ARBA" id="ARBA00010617"/>
    </source>
</evidence>
<dbReference type="Pfam" id="PF00067">
    <property type="entry name" value="p450"/>
    <property type="match status" value="1"/>
</dbReference>
<dbReference type="STRING" id="92696.A0A4R0RRD4"/>
<dbReference type="PRINTS" id="PR00463">
    <property type="entry name" value="EP450I"/>
</dbReference>
<evidence type="ECO:0000256" key="2">
    <source>
        <dbReference type="ARBA" id="ARBA00005179"/>
    </source>
</evidence>
<keyword evidence="6" id="KW-0560">Oxidoreductase</keyword>
<evidence type="ECO:0000256" key="6">
    <source>
        <dbReference type="ARBA" id="ARBA00023002"/>
    </source>
</evidence>
<sequence length="542" mass="60825">MLPSATQAVFALLFAAFVWRLSKRLLTRPSSIANIKGPKTTSPLISGFADFTNRNSWAFLDELNGYGGVVRLKDVLGTEMLYVSDPVALQAIIAKNEAHFQETPEFIIGTYLMFGKGVLSRLGDDHKKQRKMLNPMFSAESLRRYVPTLANVAGTLRDAVISQVDCGAEDVDILQWGSRAILEMTGQALLGRSLDPLVDEKRNAFVDSIKDMFPALQDISVHFFLALTWIKMFGMPSFSRQLLEWYPSAKVARTKSIIDSLWSHSEDLIQEKIEILAGRTQNDGLVRENALTMFVRANMEASEENRLSYDELVAQVTTLAFGAVDTTTGVLSRLLHMLASRPDLQERLRSEILSSDATFGEDCSLELFAELPLLDAVYRETARMFPSAVTLNRQVSEETVLPLWHPVVDTRGQTMHQIALEKGTTVIMGLYSYNRRKDIWGEDADQWKPERWLSPLPEKVRTLQSGAVYSNLMTFIGGPRGCIGFKFAEIMIKLIICKLLPSVRLSLGEHEIVWNTSRTAYPTKDAVDLRPSLPLKMDLIKP</sequence>
<comment type="similarity">
    <text evidence="3">Belongs to the cytochrome P450 family.</text>
</comment>
<keyword evidence="8" id="KW-0503">Monooxygenase</keyword>
<comment type="cofactor">
    <cofactor evidence="1 9">
        <name>heme</name>
        <dbReference type="ChEBI" id="CHEBI:30413"/>
    </cofactor>
</comment>
<feature type="binding site" description="axial binding residue" evidence="9">
    <location>
        <position position="482"/>
    </location>
    <ligand>
        <name>heme</name>
        <dbReference type="ChEBI" id="CHEBI:30413"/>
    </ligand>
    <ligandPart>
        <name>Fe</name>
        <dbReference type="ChEBI" id="CHEBI:18248"/>
    </ligandPart>
</feature>
<dbReference type="PRINTS" id="PR00385">
    <property type="entry name" value="P450"/>
</dbReference>
<evidence type="ECO:0000256" key="7">
    <source>
        <dbReference type="ARBA" id="ARBA00023004"/>
    </source>
</evidence>
<evidence type="ECO:0000256" key="8">
    <source>
        <dbReference type="ARBA" id="ARBA00023033"/>
    </source>
</evidence>
<evidence type="ECO:0000256" key="10">
    <source>
        <dbReference type="SAM" id="SignalP"/>
    </source>
</evidence>
<dbReference type="OrthoDB" id="1470350at2759"/>
<evidence type="ECO:0000256" key="4">
    <source>
        <dbReference type="ARBA" id="ARBA00022617"/>
    </source>
</evidence>
<dbReference type="GO" id="GO:0004497">
    <property type="term" value="F:monooxygenase activity"/>
    <property type="evidence" value="ECO:0007669"/>
    <property type="project" value="UniProtKB-KW"/>
</dbReference>
<evidence type="ECO:0000256" key="5">
    <source>
        <dbReference type="ARBA" id="ARBA00022723"/>
    </source>
</evidence>
<dbReference type="PANTHER" id="PTHR24305:SF166">
    <property type="entry name" value="CYTOCHROME P450 12A4, MITOCHONDRIAL-RELATED"/>
    <property type="match status" value="1"/>
</dbReference>
<evidence type="ECO:0000313" key="12">
    <source>
        <dbReference type="Proteomes" id="UP000292702"/>
    </source>
</evidence>
<dbReference type="SUPFAM" id="SSF48264">
    <property type="entry name" value="Cytochrome P450"/>
    <property type="match status" value="1"/>
</dbReference>
<dbReference type="GO" id="GO:0020037">
    <property type="term" value="F:heme binding"/>
    <property type="evidence" value="ECO:0007669"/>
    <property type="project" value="InterPro"/>
</dbReference>
<keyword evidence="7 9" id="KW-0408">Iron</keyword>
<dbReference type="EMBL" id="RWJN01000136">
    <property type="protein sequence ID" value="TCD66398.1"/>
    <property type="molecule type" value="Genomic_DNA"/>
</dbReference>
<dbReference type="GO" id="GO:0005506">
    <property type="term" value="F:iron ion binding"/>
    <property type="evidence" value="ECO:0007669"/>
    <property type="project" value="InterPro"/>
</dbReference>
<accession>A0A4R0RRD4</accession>
<organism evidence="11 12">
    <name type="scientific">Steccherinum ochraceum</name>
    <dbReference type="NCBI Taxonomy" id="92696"/>
    <lineage>
        <taxon>Eukaryota</taxon>
        <taxon>Fungi</taxon>
        <taxon>Dikarya</taxon>
        <taxon>Basidiomycota</taxon>
        <taxon>Agaricomycotina</taxon>
        <taxon>Agaricomycetes</taxon>
        <taxon>Polyporales</taxon>
        <taxon>Steccherinaceae</taxon>
        <taxon>Steccherinum</taxon>
    </lineage>
</organism>
<dbReference type="InterPro" id="IPR001128">
    <property type="entry name" value="Cyt_P450"/>
</dbReference>
<gene>
    <name evidence="11" type="primary">DIT2_4</name>
    <name evidence="11" type="ORF">EIP91_001389</name>
</gene>
<dbReference type="Gene3D" id="1.10.630.10">
    <property type="entry name" value="Cytochrome P450"/>
    <property type="match status" value="1"/>
</dbReference>
<evidence type="ECO:0000256" key="1">
    <source>
        <dbReference type="ARBA" id="ARBA00001971"/>
    </source>
</evidence>
<keyword evidence="5 9" id="KW-0479">Metal-binding</keyword>
<dbReference type="InterPro" id="IPR050121">
    <property type="entry name" value="Cytochrome_P450_monoxygenase"/>
</dbReference>
<dbReference type="InterPro" id="IPR002401">
    <property type="entry name" value="Cyt_P450_E_grp-I"/>
</dbReference>
<dbReference type="AlphaFoldDB" id="A0A4R0RRD4"/>
<proteinExistence type="inferred from homology"/>
<keyword evidence="4 9" id="KW-0349">Heme</keyword>
<feature type="chain" id="PRO_5020794508" evidence="10">
    <location>
        <begin position="21"/>
        <end position="542"/>
    </location>
</feature>
<dbReference type="PANTHER" id="PTHR24305">
    <property type="entry name" value="CYTOCHROME P450"/>
    <property type="match status" value="1"/>
</dbReference>
<reference evidence="11 12" key="1">
    <citation type="submission" date="2018-11" db="EMBL/GenBank/DDBJ databases">
        <title>Genome assembly of Steccherinum ochraceum LE-BIN_3174, the white-rot fungus of the Steccherinaceae family (The Residual Polyporoid clade, Polyporales, Basidiomycota).</title>
        <authorList>
            <person name="Fedorova T.V."/>
            <person name="Glazunova O.A."/>
            <person name="Landesman E.O."/>
            <person name="Moiseenko K.V."/>
            <person name="Psurtseva N.V."/>
            <person name="Savinova O.S."/>
            <person name="Shakhova N.V."/>
            <person name="Tyazhelova T.V."/>
            <person name="Vasina D.V."/>
        </authorList>
    </citation>
    <scope>NUCLEOTIDE SEQUENCE [LARGE SCALE GENOMIC DNA]</scope>
    <source>
        <strain evidence="11 12">LE-BIN_3174</strain>
    </source>
</reference>
<protein>
    <submittedName>
        <fullName evidence="11">Cytochrome P450-dit2</fullName>
    </submittedName>
</protein>
<comment type="caution">
    <text evidence="11">The sequence shown here is derived from an EMBL/GenBank/DDBJ whole genome shotgun (WGS) entry which is preliminary data.</text>
</comment>